<dbReference type="InterPro" id="IPR036188">
    <property type="entry name" value="FAD/NAD-bd_sf"/>
</dbReference>
<evidence type="ECO:0000259" key="1">
    <source>
        <dbReference type="Pfam" id="PF01266"/>
    </source>
</evidence>
<name>A0A292YND8_9BACL</name>
<evidence type="ECO:0000313" key="3">
    <source>
        <dbReference type="Proteomes" id="UP000217785"/>
    </source>
</evidence>
<dbReference type="Pfam" id="PF01266">
    <property type="entry name" value="DAO"/>
    <property type="match status" value="1"/>
</dbReference>
<dbReference type="SUPFAM" id="SSF51905">
    <property type="entry name" value="FAD/NAD(P)-binding domain"/>
    <property type="match status" value="1"/>
</dbReference>
<keyword evidence="3" id="KW-1185">Reference proteome</keyword>
<protein>
    <submittedName>
        <fullName evidence="2">Glycine oxidase ThiO</fullName>
    </submittedName>
</protein>
<dbReference type="Gene3D" id="3.50.50.60">
    <property type="entry name" value="FAD/NAD(P)-binding domain"/>
    <property type="match status" value="1"/>
</dbReference>
<organism evidence="2 3">
    <name type="scientific">Effusibacillus lacus</name>
    <dbReference type="NCBI Taxonomy" id="1348429"/>
    <lineage>
        <taxon>Bacteria</taxon>
        <taxon>Bacillati</taxon>
        <taxon>Bacillota</taxon>
        <taxon>Bacilli</taxon>
        <taxon>Bacillales</taxon>
        <taxon>Alicyclobacillaceae</taxon>
        <taxon>Effusibacillus</taxon>
    </lineage>
</organism>
<gene>
    <name evidence="2" type="ORF">EFBL_2347</name>
</gene>
<dbReference type="AlphaFoldDB" id="A0A292YND8"/>
<dbReference type="Proteomes" id="UP000217785">
    <property type="component" value="Unassembled WGS sequence"/>
</dbReference>
<evidence type="ECO:0000313" key="2">
    <source>
        <dbReference type="EMBL" id="GAX90706.1"/>
    </source>
</evidence>
<reference evidence="3" key="1">
    <citation type="submission" date="2017-07" db="EMBL/GenBank/DDBJ databases">
        <title>Draft genome sequence of Effusibacillus lacus strain skLN1.</title>
        <authorList>
            <person name="Watanabe M."/>
            <person name="Kojima H."/>
            <person name="Fukui M."/>
        </authorList>
    </citation>
    <scope>NUCLEOTIDE SEQUENCE [LARGE SCALE GENOMIC DNA]</scope>
    <source>
        <strain evidence="3">skLN1</strain>
    </source>
</reference>
<accession>A0A292YND8</accession>
<proteinExistence type="predicted"/>
<dbReference type="InterPro" id="IPR006076">
    <property type="entry name" value="FAD-dep_OxRdtase"/>
</dbReference>
<comment type="caution">
    <text evidence="2">The sequence shown here is derived from an EMBL/GenBank/DDBJ whole genome shotgun (WGS) entry which is preliminary data.</text>
</comment>
<sequence length="88" mass="10295">MQDLRKKWEWAQSLGQKVEWLTLGDLREVEPMLSESLLGGIYIPGDHQVNSFKVTKAFSLGAKMREMLSRSQKGRFDRRWSDARRGRI</sequence>
<feature type="domain" description="FAD dependent oxidoreductase" evidence="1">
    <location>
        <begin position="2"/>
        <end position="63"/>
    </location>
</feature>
<dbReference type="Gene3D" id="3.30.9.10">
    <property type="entry name" value="D-Amino Acid Oxidase, subunit A, domain 2"/>
    <property type="match status" value="1"/>
</dbReference>
<dbReference type="EMBL" id="BDUF01000063">
    <property type="protein sequence ID" value="GAX90706.1"/>
    <property type="molecule type" value="Genomic_DNA"/>
</dbReference>